<proteinExistence type="predicted"/>
<evidence type="ECO:0000256" key="2">
    <source>
        <dbReference type="ARBA" id="ARBA00022448"/>
    </source>
</evidence>
<dbReference type="OMA" id="EDCFYFG"/>
<accession>A0A673YAH2</accession>
<dbReference type="SUPFAM" id="SSF48403">
    <property type="entry name" value="Ankyrin repeat"/>
    <property type="match status" value="1"/>
</dbReference>
<keyword evidence="7" id="KW-0106">Calcium</keyword>
<evidence type="ECO:0000313" key="14">
    <source>
        <dbReference type="Proteomes" id="UP000472277"/>
    </source>
</evidence>
<evidence type="ECO:0000256" key="3">
    <source>
        <dbReference type="ARBA" id="ARBA00022475"/>
    </source>
</evidence>
<evidence type="ECO:0000313" key="13">
    <source>
        <dbReference type="Ensembl" id="ENSSTUP00000031460.1"/>
    </source>
</evidence>
<keyword evidence="8 11" id="KW-0040">ANK repeat</keyword>
<dbReference type="PROSITE" id="PS50297">
    <property type="entry name" value="ANK_REP_REGION"/>
    <property type="match status" value="1"/>
</dbReference>
<evidence type="ECO:0000256" key="1">
    <source>
        <dbReference type="ARBA" id="ARBA00004651"/>
    </source>
</evidence>
<keyword evidence="12" id="KW-1133">Transmembrane helix</keyword>
<evidence type="ECO:0000256" key="4">
    <source>
        <dbReference type="ARBA" id="ARBA00022568"/>
    </source>
</evidence>
<keyword evidence="4" id="KW-0109">Calcium transport</keyword>
<feature type="transmembrane region" description="Helical" evidence="12">
    <location>
        <begin position="357"/>
        <end position="375"/>
    </location>
</feature>
<dbReference type="Gene3D" id="1.25.40.20">
    <property type="entry name" value="Ankyrin repeat-containing domain"/>
    <property type="match status" value="1"/>
</dbReference>
<keyword evidence="14" id="KW-1185">Reference proteome</keyword>
<evidence type="ECO:0000256" key="9">
    <source>
        <dbReference type="ARBA" id="ARBA00023065"/>
    </source>
</evidence>
<keyword evidence="2" id="KW-0813">Transport</keyword>
<dbReference type="PROSITE" id="PS50088">
    <property type="entry name" value="ANK_REPEAT"/>
    <property type="match status" value="1"/>
</dbReference>
<keyword evidence="5" id="KW-0107">Calcium channel</keyword>
<dbReference type="PRINTS" id="PR01768">
    <property type="entry name" value="TRPVRECEPTOR"/>
</dbReference>
<keyword evidence="12" id="KW-0812">Transmembrane</keyword>
<keyword evidence="3" id="KW-1003">Cell membrane</keyword>
<evidence type="ECO:0000256" key="7">
    <source>
        <dbReference type="ARBA" id="ARBA00022837"/>
    </source>
</evidence>
<dbReference type="GeneTree" id="ENSGT00940000158512"/>
<reference evidence="13" key="2">
    <citation type="submission" date="2025-09" db="UniProtKB">
        <authorList>
            <consortium name="Ensembl"/>
        </authorList>
    </citation>
    <scope>IDENTIFICATION</scope>
</reference>
<dbReference type="PANTHER" id="PTHR10582:SF5">
    <property type="entry name" value="TRANSIENT RECEPTOR POTENTIAL CATION CHANNEL SUBFAMILY V MEMBER 2"/>
    <property type="match status" value="1"/>
</dbReference>
<keyword evidence="9" id="KW-0406">Ion transport</keyword>
<dbReference type="Pfam" id="PF00023">
    <property type="entry name" value="Ank"/>
    <property type="match status" value="1"/>
</dbReference>
<dbReference type="Proteomes" id="UP000472277">
    <property type="component" value="Chromosome 15"/>
</dbReference>
<protein>
    <submittedName>
        <fullName evidence="13">Transient receptor potential cation channel, subfamily V, member 1</fullName>
    </submittedName>
</protein>
<dbReference type="Ensembl" id="ENSSTUT00000032891.1">
    <property type="protein sequence ID" value="ENSSTUP00000031460.1"/>
    <property type="gene ID" value="ENSSTUG00000013562.1"/>
</dbReference>
<sequence length="480" mass="54633">MSKAMDLEYPTFSLETVDRKNDEKTQSRQNAIPKMRFNLNFDKKIKDQSYGKNTLLKALLNLRDGRNNAIKFLLDISEKMGDIKSFINVAYTSSYYKGQTALHIAIERRSTCSVQLLIKKGAEVRAKACGKFFQENVFPGELTLPLAVCTNQPEVDSFLLENSYHWVDMRERDSLGNMVLHALVVVSTDNTPENTDFITSMYDYILTTAAHLHPRWRLEDLDNNQGLTPIKLLFENMIHLSCKFTEWVYRPVHSSLDDLASLIILAETEQLSLDPGEHHAGDQISVVKVLSIETIFASAQFLSLSDIQPPFTLEHTRQLFFGVSDKTRVQVDFVCSFLQTIFLSSSGLYCCGRVECLGFFVLCLALSWVNLLYFSRGYRHIGIYSVMIQKMILSDILRFLFVYIVFCFGFSVGCMPAKPLHNTKQYINCTIPLLHLAISGTLSGSETVHSASFTAFTKTADMADLLKQMWFLMTIEMYKL</sequence>
<dbReference type="GO" id="GO:0098703">
    <property type="term" value="P:calcium ion import across plasma membrane"/>
    <property type="evidence" value="ECO:0007669"/>
    <property type="project" value="TreeGrafter"/>
</dbReference>
<dbReference type="InterPro" id="IPR036770">
    <property type="entry name" value="Ankyrin_rpt-contain_sf"/>
</dbReference>
<keyword evidence="12" id="KW-0472">Membrane</keyword>
<dbReference type="InParanoid" id="A0A673YAH2"/>
<reference evidence="13" key="1">
    <citation type="submission" date="2025-08" db="UniProtKB">
        <authorList>
            <consortium name="Ensembl"/>
        </authorList>
    </citation>
    <scope>IDENTIFICATION</scope>
</reference>
<keyword evidence="10" id="KW-0407">Ion channel</keyword>
<evidence type="ECO:0000256" key="8">
    <source>
        <dbReference type="ARBA" id="ARBA00023043"/>
    </source>
</evidence>
<dbReference type="AlphaFoldDB" id="A0A673YAH2"/>
<organism evidence="13 14">
    <name type="scientific">Salmo trutta</name>
    <name type="common">Brown trout</name>
    <dbReference type="NCBI Taxonomy" id="8032"/>
    <lineage>
        <taxon>Eukaryota</taxon>
        <taxon>Metazoa</taxon>
        <taxon>Chordata</taxon>
        <taxon>Craniata</taxon>
        <taxon>Vertebrata</taxon>
        <taxon>Euteleostomi</taxon>
        <taxon>Actinopterygii</taxon>
        <taxon>Neopterygii</taxon>
        <taxon>Teleostei</taxon>
        <taxon>Protacanthopterygii</taxon>
        <taxon>Salmoniformes</taxon>
        <taxon>Salmonidae</taxon>
        <taxon>Salmoninae</taxon>
        <taxon>Salmo</taxon>
    </lineage>
</organism>
<feature type="transmembrane region" description="Helical" evidence="12">
    <location>
        <begin position="396"/>
        <end position="413"/>
    </location>
</feature>
<dbReference type="PANTHER" id="PTHR10582">
    <property type="entry name" value="TRANSIENT RECEPTOR POTENTIAL ION CHANNEL PROTEIN"/>
    <property type="match status" value="1"/>
</dbReference>
<keyword evidence="6" id="KW-0677">Repeat</keyword>
<dbReference type="InterPro" id="IPR008347">
    <property type="entry name" value="TrpV1-4"/>
</dbReference>
<dbReference type="InterPro" id="IPR024862">
    <property type="entry name" value="TRPV"/>
</dbReference>
<evidence type="ECO:0000256" key="5">
    <source>
        <dbReference type="ARBA" id="ARBA00022673"/>
    </source>
</evidence>
<comment type="subcellular location">
    <subcellularLocation>
        <location evidence="1">Cell membrane</location>
        <topology evidence="1">Multi-pass membrane protein</topology>
    </subcellularLocation>
</comment>
<evidence type="ECO:0000256" key="12">
    <source>
        <dbReference type="SAM" id="Phobius"/>
    </source>
</evidence>
<dbReference type="InterPro" id="IPR002110">
    <property type="entry name" value="Ankyrin_rpt"/>
</dbReference>
<dbReference type="GO" id="GO:0005262">
    <property type="term" value="F:calcium channel activity"/>
    <property type="evidence" value="ECO:0007669"/>
    <property type="project" value="UniProtKB-KW"/>
</dbReference>
<evidence type="ECO:0000256" key="11">
    <source>
        <dbReference type="PROSITE-ProRule" id="PRU00023"/>
    </source>
</evidence>
<name>A0A673YAH2_SALTR</name>
<evidence type="ECO:0000256" key="10">
    <source>
        <dbReference type="ARBA" id="ARBA00023303"/>
    </source>
</evidence>
<dbReference type="GO" id="GO:0005886">
    <property type="term" value="C:plasma membrane"/>
    <property type="evidence" value="ECO:0007669"/>
    <property type="project" value="UniProtKB-SubCell"/>
</dbReference>
<evidence type="ECO:0000256" key="6">
    <source>
        <dbReference type="ARBA" id="ARBA00022737"/>
    </source>
</evidence>
<feature type="repeat" description="ANK" evidence="11">
    <location>
        <begin position="97"/>
        <end position="129"/>
    </location>
</feature>